<keyword evidence="2" id="KW-0472">Membrane</keyword>
<keyword evidence="1" id="KW-0175">Coiled coil</keyword>
<keyword evidence="2" id="KW-1133">Transmembrane helix</keyword>
<evidence type="ECO:0000313" key="3">
    <source>
        <dbReference type="EMBL" id="KGF64875.1"/>
    </source>
</evidence>
<name>A0A9X0JJJ0_9PSED</name>
<dbReference type="OrthoDB" id="5621075at2"/>
<proteinExistence type="predicted"/>
<dbReference type="InterPro" id="IPR043129">
    <property type="entry name" value="ATPase_NBD"/>
</dbReference>
<dbReference type="Gene3D" id="3.30.420.380">
    <property type="match status" value="1"/>
</dbReference>
<dbReference type="Proteomes" id="UP000029719">
    <property type="component" value="Unassembled WGS sequence"/>
</dbReference>
<protein>
    <recommendedName>
        <fullName evidence="5">General secretion pathway protein GspL</fullName>
    </recommendedName>
</protein>
<keyword evidence="2" id="KW-0812">Transmembrane</keyword>
<dbReference type="EMBL" id="JRMB01000001">
    <property type="protein sequence ID" value="KGF64875.1"/>
    <property type="molecule type" value="Genomic_DNA"/>
</dbReference>
<organism evidence="3 4">
    <name type="scientific">Pseudomonas lutea</name>
    <dbReference type="NCBI Taxonomy" id="243924"/>
    <lineage>
        <taxon>Bacteria</taxon>
        <taxon>Pseudomonadati</taxon>
        <taxon>Pseudomonadota</taxon>
        <taxon>Gammaproteobacteria</taxon>
        <taxon>Pseudomonadales</taxon>
        <taxon>Pseudomonadaceae</taxon>
        <taxon>Pseudomonas</taxon>
    </lineage>
</organism>
<feature type="coiled-coil region" evidence="1">
    <location>
        <begin position="215"/>
        <end position="252"/>
    </location>
</feature>
<evidence type="ECO:0000256" key="1">
    <source>
        <dbReference type="SAM" id="Coils"/>
    </source>
</evidence>
<dbReference type="AlphaFoldDB" id="A0A9X0JJJ0"/>
<sequence>MKQSFLQQLAPLQARVRNQWRDSPAQQLWQAWLQELQAMLPANVRARLMPKVRVRLLDWPLPEALPPMTGERLILMLPASMVLAQPLQLPLAALRDLHSVVGFELDKYTPYPREQMQYVARVTGKGKTLAQVLLVAILRERLQPIINSCREQGLSLYAVDARHANGERLNVDLLPADMKPAAAGSARLPRFLAVACGVLLLTCMVLWLDARTARVEAMQAHVDEQRSQVQAVQNLRRELNNTQGAARYLAQQKAAQPTTSSVLADLTGCLGADTWVEQLEIADGGSVSITGQSAKASALIGRMKDCRTLSDAQFQGIIQPDAQTGKERFSLRAQLRKETANAP</sequence>
<gene>
    <name evidence="3" type="ORF">LT42_02580</name>
</gene>
<evidence type="ECO:0008006" key="5">
    <source>
        <dbReference type="Google" id="ProtNLM"/>
    </source>
</evidence>
<evidence type="ECO:0000256" key="2">
    <source>
        <dbReference type="SAM" id="Phobius"/>
    </source>
</evidence>
<accession>A0A9X0JJJ0</accession>
<comment type="caution">
    <text evidence="3">The sequence shown here is derived from an EMBL/GenBank/DDBJ whole genome shotgun (WGS) entry which is preliminary data.</text>
</comment>
<reference evidence="3 4" key="1">
    <citation type="submission" date="2014-09" db="EMBL/GenBank/DDBJ databases">
        <title>Genome sequence of Pseudomonas lutea strain DSM 17257T.</title>
        <authorList>
            <person name="Kwak Y."/>
            <person name="Shin J.-H."/>
        </authorList>
    </citation>
    <scope>NUCLEOTIDE SEQUENCE [LARGE SCALE GENOMIC DNA]</scope>
    <source>
        <strain evidence="3 4">DSM 17257</strain>
    </source>
</reference>
<dbReference type="InterPro" id="IPR052534">
    <property type="entry name" value="Extracell_DNA_Util/SecSys_Comp"/>
</dbReference>
<dbReference type="RefSeq" id="WP_037009660.1">
    <property type="nucleotide sequence ID" value="NZ_JRMB01000001.1"/>
</dbReference>
<dbReference type="PANTHER" id="PTHR40278:SF1">
    <property type="entry name" value="DNA UTILIZATION PROTEIN HOFN"/>
    <property type="match status" value="1"/>
</dbReference>
<feature type="transmembrane region" description="Helical" evidence="2">
    <location>
        <begin position="188"/>
        <end position="208"/>
    </location>
</feature>
<dbReference type="SUPFAM" id="SSF53067">
    <property type="entry name" value="Actin-like ATPase domain"/>
    <property type="match status" value="1"/>
</dbReference>
<evidence type="ECO:0000313" key="4">
    <source>
        <dbReference type="Proteomes" id="UP000029719"/>
    </source>
</evidence>
<dbReference type="PANTHER" id="PTHR40278">
    <property type="entry name" value="DNA UTILIZATION PROTEIN HOFN"/>
    <property type="match status" value="1"/>
</dbReference>